<feature type="short sequence motif" description="GXSXG" evidence="4">
    <location>
        <begin position="75"/>
        <end position="79"/>
    </location>
</feature>
<sequence>MPRDSEYDHTVPRRSDGTRQTLRPVQPWPAEKPFKILSIDGGGILGILPCMVLAEVEKRFLGGEPIGQHFDMIVGTSTGGIIALGLGQGKSAQEISKLYIERGRFIFPGNRLTRWFRGLAGWAFTPYNRANLENELRREFADGLFGSSSVATCIPSFDGRYGEPYVFKTPHHPDYKKDQYERLVDVGLSTAAAPTFFAAVKRNGYVFADGGIWANNPAMIGVVDALTCYDIDRTQIRLLSLGCGQESYRMRWWHRIGGKFIWASAFVASAMRAQSHNALGQAGLLIGRPHLLRLDAPEVANRIGMDNVDRALAEMPPVARSLVEASGQRISQIFLQDEHPEPSRAQHTEPSDSAISV</sequence>
<name>A0A0P7IVW7_9RHOB</name>
<dbReference type="GO" id="GO:0016020">
    <property type="term" value="C:membrane"/>
    <property type="evidence" value="ECO:0007669"/>
    <property type="project" value="TreeGrafter"/>
</dbReference>
<dbReference type="PANTHER" id="PTHR24185">
    <property type="entry name" value="CALCIUM-INDEPENDENT PHOSPHOLIPASE A2-GAMMA"/>
    <property type="match status" value="1"/>
</dbReference>
<feature type="short sequence motif" description="DGA/G" evidence="4">
    <location>
        <begin position="209"/>
        <end position="211"/>
    </location>
</feature>
<comment type="caution">
    <text evidence="7">The sequence shown here is derived from an EMBL/GenBank/DDBJ whole genome shotgun (WGS) entry which is preliminary data.</text>
</comment>
<dbReference type="SUPFAM" id="SSF52151">
    <property type="entry name" value="FabD/lysophospholipase-like"/>
    <property type="match status" value="1"/>
</dbReference>
<evidence type="ECO:0000256" key="3">
    <source>
        <dbReference type="ARBA" id="ARBA00023098"/>
    </source>
</evidence>
<dbReference type="NCBIfam" id="NF041079">
    <property type="entry name" value="CBASS_lipase"/>
    <property type="match status" value="1"/>
</dbReference>
<evidence type="ECO:0000313" key="8">
    <source>
        <dbReference type="Proteomes" id="UP000050471"/>
    </source>
</evidence>
<evidence type="ECO:0000313" key="7">
    <source>
        <dbReference type="EMBL" id="KPN63434.1"/>
    </source>
</evidence>
<evidence type="ECO:0000256" key="1">
    <source>
        <dbReference type="ARBA" id="ARBA00022801"/>
    </source>
</evidence>
<keyword evidence="1 4" id="KW-0378">Hydrolase</keyword>
<dbReference type="CDD" id="cd07199">
    <property type="entry name" value="Pat17_PNPLA8_PNPLA9_like"/>
    <property type="match status" value="1"/>
</dbReference>
<dbReference type="Gene3D" id="3.40.1090.10">
    <property type="entry name" value="Cytosolic phospholipase A2 catalytic domain"/>
    <property type="match status" value="1"/>
</dbReference>
<dbReference type="EMBL" id="LKBA01000006">
    <property type="protein sequence ID" value="KPN63434.1"/>
    <property type="molecule type" value="Genomic_DNA"/>
</dbReference>
<evidence type="ECO:0000256" key="2">
    <source>
        <dbReference type="ARBA" id="ARBA00022963"/>
    </source>
</evidence>
<dbReference type="AlphaFoldDB" id="A0A0P7IVW7"/>
<dbReference type="InterPro" id="IPR016035">
    <property type="entry name" value="Acyl_Trfase/lysoPLipase"/>
</dbReference>
<feature type="compositionally biased region" description="Basic and acidic residues" evidence="5">
    <location>
        <begin position="1"/>
        <end position="17"/>
    </location>
</feature>
<dbReference type="STRING" id="154981.AKJ29_12305"/>
<feature type="domain" description="PNPLA" evidence="6">
    <location>
        <begin position="37"/>
        <end position="222"/>
    </location>
</feature>
<feature type="active site" description="Nucleophile" evidence="4">
    <location>
        <position position="77"/>
    </location>
</feature>
<evidence type="ECO:0000256" key="5">
    <source>
        <dbReference type="SAM" id="MobiDB-lite"/>
    </source>
</evidence>
<keyword evidence="3 4" id="KW-0443">Lipid metabolism</keyword>
<proteinExistence type="predicted"/>
<keyword evidence="8" id="KW-1185">Reference proteome</keyword>
<organism evidence="7 8">
    <name type="scientific">Aliiroseovarius crassostreae</name>
    <dbReference type="NCBI Taxonomy" id="154981"/>
    <lineage>
        <taxon>Bacteria</taxon>
        <taxon>Pseudomonadati</taxon>
        <taxon>Pseudomonadota</taxon>
        <taxon>Alphaproteobacteria</taxon>
        <taxon>Rhodobacterales</taxon>
        <taxon>Paracoccaceae</taxon>
        <taxon>Aliiroseovarius</taxon>
    </lineage>
</organism>
<feature type="active site" description="Proton acceptor" evidence="4">
    <location>
        <position position="209"/>
    </location>
</feature>
<dbReference type="GO" id="GO:0016042">
    <property type="term" value="P:lipid catabolic process"/>
    <property type="evidence" value="ECO:0007669"/>
    <property type="project" value="UniProtKB-UniRule"/>
</dbReference>
<evidence type="ECO:0000256" key="4">
    <source>
        <dbReference type="PROSITE-ProRule" id="PRU01161"/>
    </source>
</evidence>
<dbReference type="GO" id="GO:0019369">
    <property type="term" value="P:arachidonate metabolic process"/>
    <property type="evidence" value="ECO:0007669"/>
    <property type="project" value="TreeGrafter"/>
</dbReference>
<dbReference type="GO" id="GO:0047499">
    <property type="term" value="F:calcium-independent phospholipase A2 activity"/>
    <property type="evidence" value="ECO:0007669"/>
    <property type="project" value="TreeGrafter"/>
</dbReference>
<feature type="short sequence motif" description="GXGXXG" evidence="4">
    <location>
        <begin position="41"/>
        <end position="46"/>
    </location>
</feature>
<feature type="compositionally biased region" description="Basic and acidic residues" evidence="5">
    <location>
        <begin position="336"/>
        <end position="350"/>
    </location>
</feature>
<dbReference type="Pfam" id="PF01734">
    <property type="entry name" value="Patatin"/>
    <property type="match status" value="1"/>
</dbReference>
<gene>
    <name evidence="7" type="ORF">AKJ29_12305</name>
</gene>
<feature type="region of interest" description="Disordered" evidence="5">
    <location>
        <begin position="336"/>
        <end position="357"/>
    </location>
</feature>
<dbReference type="PROSITE" id="PS51635">
    <property type="entry name" value="PNPLA"/>
    <property type="match status" value="1"/>
</dbReference>
<keyword evidence="2 4" id="KW-0442">Lipid degradation</keyword>
<dbReference type="PANTHER" id="PTHR24185:SF1">
    <property type="entry name" value="CALCIUM-INDEPENDENT PHOSPHOLIPASE A2-GAMMA"/>
    <property type="match status" value="1"/>
</dbReference>
<dbReference type="InterPro" id="IPR002641">
    <property type="entry name" value="PNPLA_dom"/>
</dbReference>
<dbReference type="Proteomes" id="UP000050471">
    <property type="component" value="Unassembled WGS sequence"/>
</dbReference>
<protein>
    <submittedName>
        <fullName evidence="7">Patatin</fullName>
    </submittedName>
</protein>
<reference evidence="7 8" key="1">
    <citation type="submission" date="2015-09" db="EMBL/GenBank/DDBJ databases">
        <title>Draft genome sequence of Aliiroseovarius crassostreae CV919-312TSm, the causative agent of Roseovarius Oyster Disease (formerly Juvenile Oyster Disease).</title>
        <authorList>
            <person name="Kessner L."/>
            <person name="Spinard E."/>
            <person name="Nelson D."/>
        </authorList>
    </citation>
    <scope>NUCLEOTIDE SEQUENCE [LARGE SCALE GENOMIC DNA]</scope>
    <source>
        <strain evidence="7 8">CV919-312</strain>
    </source>
</reference>
<accession>A0A0P7IVW7</accession>
<feature type="region of interest" description="Disordered" evidence="5">
    <location>
        <begin position="1"/>
        <end position="25"/>
    </location>
</feature>
<dbReference type="RefSeq" id="WP_055189776.1">
    <property type="nucleotide sequence ID" value="NZ_FPBS01000017.1"/>
</dbReference>
<dbReference type="OrthoDB" id="9807112at2"/>
<evidence type="ECO:0000259" key="6">
    <source>
        <dbReference type="PROSITE" id="PS51635"/>
    </source>
</evidence>